<proteinExistence type="inferred from homology"/>
<dbReference type="GO" id="GO:0009977">
    <property type="term" value="F:proton motive force dependent protein transmembrane transporter activity"/>
    <property type="evidence" value="ECO:0007669"/>
    <property type="project" value="TreeGrafter"/>
</dbReference>
<accession>A0AA90ZT41</accession>
<gene>
    <name evidence="5 6" type="primary">tatC</name>
    <name evidence="8" type="ORF">DW064_00595</name>
    <name evidence="6" type="ORF">F7D71_07910</name>
    <name evidence="7" type="ORF">F7D74_13705</name>
</gene>
<dbReference type="EMBL" id="VZBZ01000108">
    <property type="protein sequence ID" value="MQN77781.1"/>
    <property type="molecule type" value="Genomic_DNA"/>
</dbReference>
<dbReference type="RefSeq" id="WP_119237012.1">
    <property type="nucleotide sequence ID" value="NZ_CP152484.1"/>
</dbReference>
<evidence type="ECO:0000256" key="4">
    <source>
        <dbReference type="ARBA" id="ARBA00023136"/>
    </source>
</evidence>
<evidence type="ECO:0000256" key="1">
    <source>
        <dbReference type="ARBA" id="ARBA00004141"/>
    </source>
</evidence>
<evidence type="ECO:0000313" key="10">
    <source>
        <dbReference type="Proteomes" id="UP000421408"/>
    </source>
</evidence>
<keyword evidence="5" id="KW-1003">Cell membrane</keyword>
<dbReference type="AlphaFoldDB" id="A0AA90ZT41"/>
<evidence type="ECO:0000313" key="9">
    <source>
        <dbReference type="Proteomes" id="UP000284562"/>
    </source>
</evidence>
<evidence type="ECO:0000256" key="5">
    <source>
        <dbReference type="HAMAP-Rule" id="MF_00902"/>
    </source>
</evidence>
<dbReference type="InterPro" id="IPR002033">
    <property type="entry name" value="TatC"/>
</dbReference>
<dbReference type="PRINTS" id="PR01840">
    <property type="entry name" value="TATCFAMILY"/>
</dbReference>
<reference evidence="6" key="3">
    <citation type="submission" date="2022-12" db="EMBL/GenBank/DDBJ databases">
        <title>Distinct polysaccharide growth profiles of human intestinal Prevotella copri isolates.</title>
        <authorList>
            <person name="Fehlner-Peach H."/>
            <person name="Magnabosco C."/>
            <person name="Raghavan V."/>
            <person name="Scher J.U."/>
            <person name="Tett A."/>
            <person name="Cox L.M."/>
            <person name="Gottsegen C."/>
            <person name="Watters A."/>
            <person name="Wiltshire- Gordon J.D."/>
            <person name="Segata N."/>
            <person name="Bonneau R."/>
            <person name="Littman D.R."/>
        </authorList>
    </citation>
    <scope>NUCLEOTIDE SEQUENCE</scope>
    <source>
        <strain evidence="6">BU41712</strain>
        <strain evidence="7">IAA108</strain>
    </source>
</reference>
<evidence type="ECO:0000313" key="6">
    <source>
        <dbReference type="EMBL" id="MQN77781.1"/>
    </source>
</evidence>
<keyword evidence="5" id="KW-0811">Translocation</keyword>
<keyword evidence="2 5" id="KW-0812">Transmembrane</keyword>
<feature type="transmembrane region" description="Helical" evidence="5">
    <location>
        <begin position="221"/>
        <end position="244"/>
    </location>
</feature>
<feature type="transmembrane region" description="Helical" evidence="5">
    <location>
        <begin position="99"/>
        <end position="119"/>
    </location>
</feature>
<feature type="transmembrane region" description="Helical" evidence="5">
    <location>
        <begin position="22"/>
        <end position="40"/>
    </location>
</feature>
<keyword evidence="5" id="KW-0813">Transport</keyword>
<dbReference type="PANTHER" id="PTHR30371">
    <property type="entry name" value="SEC-INDEPENDENT PROTEIN TRANSLOCASE PROTEIN TATC"/>
    <property type="match status" value="1"/>
</dbReference>
<keyword evidence="5" id="KW-0653">Protein transport</keyword>
<dbReference type="GO" id="GO:0033281">
    <property type="term" value="C:TAT protein transport complex"/>
    <property type="evidence" value="ECO:0007669"/>
    <property type="project" value="UniProtKB-UniRule"/>
</dbReference>
<name>A0AA90ZT41_9BACT</name>
<protein>
    <recommendedName>
        <fullName evidence="5">Sec-independent protein translocase protein TatC</fullName>
    </recommendedName>
</protein>
<dbReference type="Proteomes" id="UP000421408">
    <property type="component" value="Unassembled WGS sequence"/>
</dbReference>
<dbReference type="EMBL" id="QRNN01000001">
    <property type="protein sequence ID" value="RHK50567.1"/>
    <property type="molecule type" value="Genomic_DNA"/>
</dbReference>
<evidence type="ECO:0000313" key="7">
    <source>
        <dbReference type="EMBL" id="MQN85007.1"/>
    </source>
</evidence>
<dbReference type="GO" id="GO:0043953">
    <property type="term" value="P:protein transport by the Tat complex"/>
    <property type="evidence" value="ECO:0007669"/>
    <property type="project" value="UniProtKB-UniRule"/>
</dbReference>
<sequence>MANNQNDNLMTFGEHLEVFRRMLFRIIAITICLTVVIFCLKDTTFHLLLAPCDNHFVTFHLLEEVFERLEIDFRFEPYSIRLINTELSSQFMTHVSTSVYLALLLVSPYIVIELYRYIAPALYVDERRYSVLLAIAIYLLFILGVLMSYFVLFPFALRFLGTYQVAASVVNQINLDSYISTFVTLTLMMGLVFQLPILSLFLAKMGILEAKFMKQYRRHAFVLISIVAAVITPPDLFTCIMVLLPMYGLYEVSIFVVGKVSQG</sequence>
<evidence type="ECO:0000313" key="11">
    <source>
        <dbReference type="Proteomes" id="UP000423156"/>
    </source>
</evidence>
<comment type="caution">
    <text evidence="5">Lacks conserved residue(s) required for the propagation of feature annotation.</text>
</comment>
<dbReference type="NCBIfam" id="TIGR00945">
    <property type="entry name" value="tatC"/>
    <property type="match status" value="1"/>
</dbReference>
<evidence type="ECO:0000256" key="2">
    <source>
        <dbReference type="ARBA" id="ARBA00022692"/>
    </source>
</evidence>
<dbReference type="Pfam" id="PF00902">
    <property type="entry name" value="TatC"/>
    <property type="match status" value="1"/>
</dbReference>
<comment type="function">
    <text evidence="5">Part of the twin-arginine translocation (Tat) system that transports large folded proteins containing a characteristic twin-arginine motif in their signal peptide across membranes.</text>
</comment>
<comment type="subunit">
    <text evidence="5">Forms a complex with TatA.</text>
</comment>
<comment type="subcellular location">
    <subcellularLocation>
        <location evidence="5">Cell membrane</location>
        <topology evidence="5">Multi-pass membrane protein</topology>
    </subcellularLocation>
    <subcellularLocation>
        <location evidence="1">Membrane</location>
        <topology evidence="1">Multi-pass membrane protein</topology>
    </subcellularLocation>
</comment>
<comment type="caution">
    <text evidence="6">The sequence shown here is derived from an EMBL/GenBank/DDBJ whole genome shotgun (WGS) entry which is preliminary data.</text>
</comment>
<dbReference type="PANTHER" id="PTHR30371:SF0">
    <property type="entry name" value="SEC-INDEPENDENT PROTEIN TRANSLOCASE PROTEIN TATC, CHLOROPLASTIC-RELATED"/>
    <property type="match status" value="1"/>
</dbReference>
<dbReference type="Proteomes" id="UP000423156">
    <property type="component" value="Unassembled WGS sequence"/>
</dbReference>
<dbReference type="EMBL" id="VZCC01000103">
    <property type="protein sequence ID" value="MQN85007.1"/>
    <property type="molecule type" value="Genomic_DNA"/>
</dbReference>
<feature type="transmembrane region" description="Helical" evidence="5">
    <location>
        <begin position="131"/>
        <end position="157"/>
    </location>
</feature>
<organism evidence="6 11">
    <name type="scientific">Segatella copri</name>
    <dbReference type="NCBI Taxonomy" id="165179"/>
    <lineage>
        <taxon>Bacteria</taxon>
        <taxon>Pseudomonadati</taxon>
        <taxon>Bacteroidota</taxon>
        <taxon>Bacteroidia</taxon>
        <taxon>Bacteroidales</taxon>
        <taxon>Prevotellaceae</taxon>
        <taxon>Segatella</taxon>
    </lineage>
</organism>
<evidence type="ECO:0000256" key="3">
    <source>
        <dbReference type="ARBA" id="ARBA00022989"/>
    </source>
</evidence>
<evidence type="ECO:0000313" key="8">
    <source>
        <dbReference type="EMBL" id="RHK50567.1"/>
    </source>
</evidence>
<dbReference type="HAMAP" id="MF_00902">
    <property type="entry name" value="TatC"/>
    <property type="match status" value="1"/>
</dbReference>
<reference evidence="10 11" key="2">
    <citation type="submission" date="2019-09" db="EMBL/GenBank/DDBJ databases">
        <title>Distinct polysaccharide growth profiles of human intestinal Prevotella copri isolates.</title>
        <authorList>
            <person name="Fehlner-Peach H."/>
            <person name="Magnabosco C."/>
            <person name="Raghavan V."/>
            <person name="Scher J.U."/>
            <person name="Tett A."/>
            <person name="Cox L.M."/>
            <person name="Gottsegen C."/>
            <person name="Watters A."/>
            <person name="Wiltshire- Gordon J.D."/>
            <person name="Segata N."/>
            <person name="Bonneau R."/>
            <person name="Littman D.R."/>
        </authorList>
    </citation>
    <scope>NUCLEOTIDE SEQUENCE [LARGE SCALE GENOMIC DNA]</scope>
    <source>
        <strain evidence="11">BU41712</strain>
        <strain evidence="10">iAA108</strain>
    </source>
</reference>
<keyword evidence="4 5" id="KW-0472">Membrane</keyword>
<reference evidence="8 9" key="1">
    <citation type="submission" date="2018-08" db="EMBL/GenBank/DDBJ databases">
        <title>A genome reference for cultivated species of the human gut microbiota.</title>
        <authorList>
            <person name="Zou Y."/>
            <person name="Xue W."/>
            <person name="Luo G."/>
        </authorList>
    </citation>
    <scope>NUCLEOTIDE SEQUENCE [LARGE SCALE GENOMIC DNA]</scope>
    <source>
        <strain evidence="8 9">AF43-2</strain>
    </source>
</reference>
<comment type="similarity">
    <text evidence="5">Belongs to the TatC family.</text>
</comment>
<keyword evidence="3 5" id="KW-1133">Transmembrane helix</keyword>
<dbReference type="GO" id="GO:0065002">
    <property type="term" value="P:intracellular protein transmembrane transport"/>
    <property type="evidence" value="ECO:0007669"/>
    <property type="project" value="TreeGrafter"/>
</dbReference>
<feature type="transmembrane region" description="Helical" evidence="5">
    <location>
        <begin position="177"/>
        <end position="201"/>
    </location>
</feature>
<dbReference type="Proteomes" id="UP000284562">
    <property type="component" value="Unassembled WGS sequence"/>
</dbReference>